<protein>
    <submittedName>
        <fullName evidence="3">HEME_HALOPEROXIDASE domain-containing protein</fullName>
    </submittedName>
</protein>
<accession>A0A183EBT7</accession>
<gene>
    <name evidence="1" type="ORF">GPUH_LOCUS18428</name>
</gene>
<dbReference type="EMBL" id="UYRT01086749">
    <property type="protein sequence ID" value="VDN31711.1"/>
    <property type="molecule type" value="Genomic_DNA"/>
</dbReference>
<evidence type="ECO:0000313" key="2">
    <source>
        <dbReference type="Proteomes" id="UP000271098"/>
    </source>
</evidence>
<dbReference type="Proteomes" id="UP000271098">
    <property type="component" value="Unassembled WGS sequence"/>
</dbReference>
<sequence>MLPIKLKLKQTKDVLWIVLITLIRWDPDVISGLQSPPLPLLFPTFQPYSFIQSPTPAALYSPTAPLNINEITAILRKLGSPDQDRLSTLDIAKLLEVHS</sequence>
<name>A0A183EBT7_9BILA</name>
<reference evidence="1 2" key="2">
    <citation type="submission" date="2018-11" db="EMBL/GenBank/DDBJ databases">
        <authorList>
            <consortium name="Pathogen Informatics"/>
        </authorList>
    </citation>
    <scope>NUCLEOTIDE SEQUENCE [LARGE SCALE GENOMIC DNA]</scope>
</reference>
<dbReference type="AlphaFoldDB" id="A0A183EBT7"/>
<reference evidence="3" key="1">
    <citation type="submission" date="2016-06" db="UniProtKB">
        <authorList>
            <consortium name="WormBaseParasite"/>
        </authorList>
    </citation>
    <scope>IDENTIFICATION</scope>
</reference>
<evidence type="ECO:0000313" key="1">
    <source>
        <dbReference type="EMBL" id="VDN31711.1"/>
    </source>
</evidence>
<dbReference type="WBParaSite" id="GPUH_0001845301-mRNA-1">
    <property type="protein sequence ID" value="GPUH_0001845301-mRNA-1"/>
    <property type="gene ID" value="GPUH_0001845301"/>
</dbReference>
<keyword evidence="2" id="KW-1185">Reference proteome</keyword>
<evidence type="ECO:0000313" key="3">
    <source>
        <dbReference type="WBParaSite" id="GPUH_0001845301-mRNA-1"/>
    </source>
</evidence>
<proteinExistence type="predicted"/>
<organism evidence="3">
    <name type="scientific">Gongylonema pulchrum</name>
    <dbReference type="NCBI Taxonomy" id="637853"/>
    <lineage>
        <taxon>Eukaryota</taxon>
        <taxon>Metazoa</taxon>
        <taxon>Ecdysozoa</taxon>
        <taxon>Nematoda</taxon>
        <taxon>Chromadorea</taxon>
        <taxon>Rhabditida</taxon>
        <taxon>Spirurina</taxon>
        <taxon>Spiruromorpha</taxon>
        <taxon>Spiruroidea</taxon>
        <taxon>Gongylonematidae</taxon>
        <taxon>Gongylonema</taxon>
    </lineage>
</organism>